<dbReference type="EMBL" id="RKQZ01000001">
    <property type="protein sequence ID" value="RPF20337.1"/>
    <property type="molecule type" value="Genomic_DNA"/>
</dbReference>
<organism evidence="2 3">
    <name type="scientific">Myceligenerans xiligouense</name>
    <dbReference type="NCBI Taxonomy" id="253184"/>
    <lineage>
        <taxon>Bacteria</taxon>
        <taxon>Bacillati</taxon>
        <taxon>Actinomycetota</taxon>
        <taxon>Actinomycetes</taxon>
        <taxon>Micrococcales</taxon>
        <taxon>Promicromonosporaceae</taxon>
        <taxon>Myceligenerans</taxon>
    </lineage>
</organism>
<dbReference type="AlphaFoldDB" id="A0A3N4YJQ4"/>
<proteinExistence type="predicted"/>
<sequence length="128" mass="13679">MSAFFIIVGSWGQSRLEAELARQDVSALLEALEAVPDPRDLRGVVYDLAILLGLGVFAAACQATTFDEIAETVRDADAYVFAGFGLMTRRVPSLATLGRVLCDVDPDALDETLSAWACDMKPAPTAGR</sequence>
<reference evidence="2 3" key="1">
    <citation type="submission" date="2018-11" db="EMBL/GenBank/DDBJ databases">
        <title>Sequencing the genomes of 1000 actinobacteria strains.</title>
        <authorList>
            <person name="Klenk H.-P."/>
        </authorList>
    </citation>
    <scope>NUCLEOTIDE SEQUENCE [LARGE SCALE GENOMIC DNA]</scope>
    <source>
        <strain evidence="2 3">DSM 15700</strain>
    </source>
</reference>
<comment type="caution">
    <text evidence="2">The sequence shown here is derived from an EMBL/GenBank/DDBJ whole genome shotgun (WGS) entry which is preliminary data.</text>
</comment>
<protein>
    <submittedName>
        <fullName evidence="2">DDE family transposase</fullName>
    </submittedName>
</protein>
<dbReference type="InterPro" id="IPR032806">
    <property type="entry name" value="YbfD_N"/>
</dbReference>
<evidence type="ECO:0000259" key="1">
    <source>
        <dbReference type="Pfam" id="PF13808"/>
    </source>
</evidence>
<dbReference type="OrthoDB" id="3867913at2"/>
<evidence type="ECO:0000313" key="2">
    <source>
        <dbReference type="EMBL" id="RPF20337.1"/>
    </source>
</evidence>
<gene>
    <name evidence="2" type="ORF">EDD34_0923</name>
</gene>
<dbReference type="Proteomes" id="UP000280501">
    <property type="component" value="Unassembled WGS sequence"/>
</dbReference>
<name>A0A3N4YJQ4_9MICO</name>
<evidence type="ECO:0000313" key="3">
    <source>
        <dbReference type="Proteomes" id="UP000280501"/>
    </source>
</evidence>
<dbReference type="Pfam" id="PF13808">
    <property type="entry name" value="DDE_Tnp_1_assoc"/>
    <property type="match status" value="1"/>
</dbReference>
<keyword evidence="3" id="KW-1185">Reference proteome</keyword>
<feature type="domain" description="H repeat-associated protein N-terminal" evidence="1">
    <location>
        <begin position="30"/>
        <end position="117"/>
    </location>
</feature>
<accession>A0A3N4YJQ4</accession>